<evidence type="ECO:0000259" key="7">
    <source>
        <dbReference type="Pfam" id="PF00892"/>
    </source>
</evidence>
<protein>
    <recommendedName>
        <fullName evidence="7">EamA domain-containing protein</fullName>
    </recommendedName>
</protein>
<feature type="domain" description="EamA" evidence="7">
    <location>
        <begin position="282"/>
        <end position="420"/>
    </location>
</feature>
<comment type="subcellular location">
    <subcellularLocation>
        <location evidence="1">Membrane</location>
        <topology evidence="1">Multi-pass membrane protein</topology>
    </subcellularLocation>
</comment>
<evidence type="ECO:0000256" key="3">
    <source>
        <dbReference type="ARBA" id="ARBA00022692"/>
    </source>
</evidence>
<dbReference type="InterPro" id="IPR037185">
    <property type="entry name" value="EmrE-like"/>
</dbReference>
<evidence type="ECO:0000313" key="8">
    <source>
        <dbReference type="EnsemblPlants" id="AET2Gv21196600.5"/>
    </source>
</evidence>
<evidence type="ECO:0000256" key="1">
    <source>
        <dbReference type="ARBA" id="ARBA00004141"/>
    </source>
</evidence>
<name>A0A453DD91_AEGTS</name>
<evidence type="ECO:0000256" key="6">
    <source>
        <dbReference type="SAM" id="Phobius"/>
    </source>
</evidence>
<feature type="transmembrane region" description="Helical" evidence="6">
    <location>
        <begin position="199"/>
        <end position="220"/>
    </location>
</feature>
<dbReference type="Pfam" id="PF00892">
    <property type="entry name" value="EamA"/>
    <property type="match status" value="2"/>
</dbReference>
<accession>A0A453DD91</accession>
<feature type="transmembrane region" description="Helical" evidence="6">
    <location>
        <begin position="232"/>
        <end position="252"/>
    </location>
</feature>
<keyword evidence="4 6" id="KW-1133">Transmembrane helix</keyword>
<reference evidence="8" key="4">
    <citation type="submission" date="2019-03" db="UniProtKB">
        <authorList>
            <consortium name="EnsemblPlants"/>
        </authorList>
    </citation>
    <scope>IDENTIFICATION</scope>
</reference>
<feature type="transmembrane region" description="Helical" evidence="6">
    <location>
        <begin position="403"/>
        <end position="421"/>
    </location>
</feature>
<evidence type="ECO:0000313" key="9">
    <source>
        <dbReference type="Proteomes" id="UP000015105"/>
    </source>
</evidence>
<feature type="transmembrane region" description="Helical" evidence="6">
    <location>
        <begin position="136"/>
        <end position="159"/>
    </location>
</feature>
<reference evidence="8" key="5">
    <citation type="journal article" date="2021" name="G3 (Bethesda)">
        <title>Aegilops tauschii genome assembly Aet v5.0 features greater sequence contiguity and improved annotation.</title>
        <authorList>
            <person name="Wang L."/>
            <person name="Zhu T."/>
            <person name="Rodriguez J.C."/>
            <person name="Deal K.R."/>
            <person name="Dubcovsky J."/>
            <person name="McGuire P.E."/>
            <person name="Lux T."/>
            <person name="Spannagl M."/>
            <person name="Mayer K.F.X."/>
            <person name="Baldrich P."/>
            <person name="Meyers B.C."/>
            <person name="Huo N."/>
            <person name="Gu Y.Q."/>
            <person name="Zhou H."/>
            <person name="Devos K.M."/>
            <person name="Bennetzen J.L."/>
            <person name="Unver T."/>
            <person name="Budak H."/>
            <person name="Gulick P.J."/>
            <person name="Galiba G."/>
            <person name="Kalapos B."/>
            <person name="Nelson D.R."/>
            <person name="Li P."/>
            <person name="You F.M."/>
            <person name="Luo M.C."/>
            <person name="Dvorak J."/>
        </authorList>
    </citation>
    <scope>NUCLEOTIDE SEQUENCE [LARGE SCALE GENOMIC DNA]</scope>
    <source>
        <strain evidence="8">cv. AL8/78</strain>
    </source>
</reference>
<comment type="similarity">
    <text evidence="2">Belongs to the drug/metabolite transporter (DMT) superfamily. Plant drug/metabolite exporter (P-DME) (TC 2.A.7.4) family.</text>
</comment>
<evidence type="ECO:0000256" key="5">
    <source>
        <dbReference type="ARBA" id="ARBA00023136"/>
    </source>
</evidence>
<feature type="transmembrane region" description="Helical" evidence="6">
    <location>
        <begin position="171"/>
        <end position="193"/>
    </location>
</feature>
<feature type="domain" description="EamA" evidence="7">
    <location>
        <begin position="112"/>
        <end position="250"/>
    </location>
</feature>
<feature type="transmembrane region" description="Helical" evidence="6">
    <location>
        <begin position="281"/>
        <end position="300"/>
    </location>
</feature>
<keyword evidence="3 6" id="KW-0812">Transmembrane</keyword>
<feature type="transmembrane region" description="Helical" evidence="6">
    <location>
        <begin position="344"/>
        <end position="365"/>
    </location>
</feature>
<dbReference type="AlphaFoldDB" id="A0A453DD91"/>
<dbReference type="InterPro" id="IPR030184">
    <property type="entry name" value="WAT1-related"/>
</dbReference>
<feature type="transmembrane region" description="Helical" evidence="6">
    <location>
        <begin position="312"/>
        <end position="332"/>
    </location>
</feature>
<evidence type="ECO:0000256" key="2">
    <source>
        <dbReference type="ARBA" id="ARBA00007635"/>
    </source>
</evidence>
<dbReference type="SUPFAM" id="SSF103481">
    <property type="entry name" value="Multidrug resistance efflux transporter EmrE"/>
    <property type="match status" value="2"/>
</dbReference>
<dbReference type="PANTHER" id="PTHR31218">
    <property type="entry name" value="WAT1-RELATED PROTEIN"/>
    <property type="match status" value="1"/>
</dbReference>
<reference evidence="9" key="2">
    <citation type="journal article" date="2017" name="Nat. Plants">
        <title>The Aegilops tauschii genome reveals multiple impacts of transposons.</title>
        <authorList>
            <person name="Zhao G."/>
            <person name="Zou C."/>
            <person name="Li K."/>
            <person name="Wang K."/>
            <person name="Li T."/>
            <person name="Gao L."/>
            <person name="Zhang X."/>
            <person name="Wang H."/>
            <person name="Yang Z."/>
            <person name="Liu X."/>
            <person name="Jiang W."/>
            <person name="Mao L."/>
            <person name="Kong X."/>
            <person name="Jiao Y."/>
            <person name="Jia J."/>
        </authorList>
    </citation>
    <scope>NUCLEOTIDE SEQUENCE [LARGE SCALE GENOMIC DNA]</scope>
    <source>
        <strain evidence="9">cv. AL8/78</strain>
    </source>
</reference>
<dbReference type="Gramene" id="AET2Gv21196600.5">
    <property type="protein sequence ID" value="AET2Gv21196600.5"/>
    <property type="gene ID" value="AET2Gv21196600"/>
</dbReference>
<dbReference type="GO" id="GO:0022857">
    <property type="term" value="F:transmembrane transporter activity"/>
    <property type="evidence" value="ECO:0007669"/>
    <property type="project" value="InterPro"/>
</dbReference>
<reference evidence="8" key="3">
    <citation type="journal article" date="2017" name="Nature">
        <title>Genome sequence of the progenitor of the wheat D genome Aegilops tauschii.</title>
        <authorList>
            <person name="Luo M.C."/>
            <person name="Gu Y.Q."/>
            <person name="Puiu D."/>
            <person name="Wang H."/>
            <person name="Twardziok S.O."/>
            <person name="Deal K.R."/>
            <person name="Huo N."/>
            <person name="Zhu T."/>
            <person name="Wang L."/>
            <person name="Wang Y."/>
            <person name="McGuire P.E."/>
            <person name="Liu S."/>
            <person name="Long H."/>
            <person name="Ramasamy R.K."/>
            <person name="Rodriguez J.C."/>
            <person name="Van S.L."/>
            <person name="Yuan L."/>
            <person name="Wang Z."/>
            <person name="Xia Z."/>
            <person name="Xiao L."/>
            <person name="Anderson O.D."/>
            <person name="Ouyang S."/>
            <person name="Liang Y."/>
            <person name="Zimin A.V."/>
            <person name="Pertea G."/>
            <person name="Qi P."/>
            <person name="Bennetzen J.L."/>
            <person name="Dai X."/>
            <person name="Dawson M.W."/>
            <person name="Muller H.G."/>
            <person name="Kugler K."/>
            <person name="Rivarola-Duarte L."/>
            <person name="Spannagl M."/>
            <person name="Mayer K.F.X."/>
            <person name="Lu F.H."/>
            <person name="Bevan M.W."/>
            <person name="Leroy P."/>
            <person name="Li P."/>
            <person name="You F.M."/>
            <person name="Sun Q."/>
            <person name="Liu Z."/>
            <person name="Lyons E."/>
            <person name="Wicker T."/>
            <person name="Salzberg S.L."/>
            <person name="Devos K.M."/>
            <person name="Dvorak J."/>
        </authorList>
    </citation>
    <scope>NUCLEOTIDE SEQUENCE [LARGE SCALE GENOMIC DNA]</scope>
    <source>
        <strain evidence="8">cv. AL8/78</strain>
    </source>
</reference>
<dbReference type="InterPro" id="IPR000620">
    <property type="entry name" value="EamA_dom"/>
</dbReference>
<organism evidence="8 9">
    <name type="scientific">Aegilops tauschii subsp. strangulata</name>
    <name type="common">Goatgrass</name>
    <dbReference type="NCBI Taxonomy" id="200361"/>
    <lineage>
        <taxon>Eukaryota</taxon>
        <taxon>Viridiplantae</taxon>
        <taxon>Streptophyta</taxon>
        <taxon>Embryophyta</taxon>
        <taxon>Tracheophyta</taxon>
        <taxon>Spermatophyta</taxon>
        <taxon>Magnoliopsida</taxon>
        <taxon>Liliopsida</taxon>
        <taxon>Poales</taxon>
        <taxon>Poaceae</taxon>
        <taxon>BOP clade</taxon>
        <taxon>Pooideae</taxon>
        <taxon>Triticodae</taxon>
        <taxon>Triticeae</taxon>
        <taxon>Triticinae</taxon>
        <taxon>Aegilops</taxon>
    </lineage>
</organism>
<sequence length="457" mass="49520">NWPLDMYTSPAPSLPVRQAIFPLGSRTVAMAASKLTPTLPVSSLALATSRSPSGQPRSPTLHPEAASARADMGLSWTSKGVGRGTTVLCATAVHGQDTNIQVQGSKWKPTVCVVLVELFNTGTILLGKVAVDSGMFVFSLLCYRSILGAIFILPFALLLESGKWKELDKKALGWLFINAFVGYSLPMAMYYYGLHDTTASYGVIFSGLTPLFTFVLSILLGMETLRLKSKEGSAKVVGALVCFGGALLISLYNGKELHLWSPVIRGITKSSNGVAGGCHHLRGTLLLLGDCICYAFWYPIQVKVLKVYPWKHWSSVLTCALGGLQTCAIGIFLRRDKLAWQVGWNIQLLTIVYSAALGTAAKYWLNLYAVEKRGPVFPPMFSTLSIVFTMVLGALLLGESLTVGSLLGSALVFSGLYMYLYGKAKEIHVNTISCSSNEKLQAQPTHNSKCEDRRFGP</sequence>
<keyword evidence="9" id="KW-1185">Reference proteome</keyword>
<feature type="transmembrane region" description="Helical" evidence="6">
    <location>
        <begin position="377"/>
        <end position="397"/>
    </location>
</feature>
<dbReference type="Proteomes" id="UP000015105">
    <property type="component" value="Chromosome 2D"/>
</dbReference>
<keyword evidence="5 6" id="KW-0472">Membrane</keyword>
<proteinExistence type="inferred from homology"/>
<dbReference type="GO" id="GO:0016020">
    <property type="term" value="C:membrane"/>
    <property type="evidence" value="ECO:0007669"/>
    <property type="project" value="UniProtKB-SubCell"/>
</dbReference>
<evidence type="ECO:0000256" key="4">
    <source>
        <dbReference type="ARBA" id="ARBA00022989"/>
    </source>
</evidence>
<reference evidence="9" key="1">
    <citation type="journal article" date="2014" name="Science">
        <title>Ancient hybridizations among the ancestral genomes of bread wheat.</title>
        <authorList>
            <consortium name="International Wheat Genome Sequencing Consortium,"/>
            <person name="Marcussen T."/>
            <person name="Sandve S.R."/>
            <person name="Heier L."/>
            <person name="Spannagl M."/>
            <person name="Pfeifer M."/>
            <person name="Jakobsen K.S."/>
            <person name="Wulff B.B."/>
            <person name="Steuernagel B."/>
            <person name="Mayer K.F."/>
            <person name="Olsen O.A."/>
        </authorList>
    </citation>
    <scope>NUCLEOTIDE SEQUENCE [LARGE SCALE GENOMIC DNA]</scope>
    <source>
        <strain evidence="9">cv. AL8/78</strain>
    </source>
</reference>
<dbReference type="EnsemblPlants" id="AET2Gv21196600.5">
    <property type="protein sequence ID" value="AET2Gv21196600.5"/>
    <property type="gene ID" value="AET2Gv21196600"/>
</dbReference>